<dbReference type="PANTHER" id="PTHR13233:SF0">
    <property type="entry name" value="MICROSPHERULE PROTEIN 1"/>
    <property type="match status" value="1"/>
</dbReference>
<dbReference type="AlphaFoldDB" id="A0A9D4YUE6"/>
<evidence type="ECO:0000256" key="1">
    <source>
        <dbReference type="SAM" id="MobiDB-lite"/>
    </source>
</evidence>
<name>A0A9D4YUE6_CHLVU</name>
<sequence length="468" mass="47780">MADSGAEDPTARHDSDSEERQPKRKKVTWADTGAPRSLPAVPEAGAVVAATAPEPAVVVLPCDGLYDALTADLLEDQVDAPPPSAEGEPLTQRQLLQRRLQHTEQLASLYESELWGLLEELRLRHQQFTAVPDASVWKVAAAGDGDSLAEAEAGAGPTEGSTGLKCGVAGAAAAGGKPDTAAAAVAAAGAGRAGAGAGARAAAAAAGAAAAGSSLKAVWEHQWGAAAGAQPPAQLPAAVAGVAAKARDGNAPAASKEAQQQNGSAVKGTALERQQRAQPPRPAAIPHFDEVEALVLGGAAAAAGCPPVDQAALLAQRQTFVRQLNLIGRLEQSALGATCRQLDTLGGLSVLCGRRRRFVVRRAAVAIGRCTLSQGKVDVDLSLEAPEGCSAQQVSRQQAQLYLEPDGAFRLRCTGRRAMLVNGRPLSRGQTTVLPSLSHIQAGNASLLFIANSAAAARAVHRSSQPTV</sequence>
<dbReference type="GO" id="GO:0071339">
    <property type="term" value="C:MLL1 complex"/>
    <property type="evidence" value="ECO:0007669"/>
    <property type="project" value="InterPro"/>
</dbReference>
<feature type="region of interest" description="Disordered" evidence="1">
    <location>
        <begin position="248"/>
        <end position="282"/>
    </location>
</feature>
<feature type="region of interest" description="Disordered" evidence="1">
    <location>
        <begin position="1"/>
        <end position="40"/>
    </location>
</feature>
<reference evidence="3" key="1">
    <citation type="journal article" date="2019" name="Plant J.">
        <title>Chlorella vulgaris genome assembly and annotation reveals the molecular basis for metabolic acclimation to high light conditions.</title>
        <authorList>
            <person name="Cecchin M."/>
            <person name="Marcolungo L."/>
            <person name="Rossato M."/>
            <person name="Girolomoni L."/>
            <person name="Cosentino E."/>
            <person name="Cuine S."/>
            <person name="Li-Beisson Y."/>
            <person name="Delledonne M."/>
            <person name="Ballottari M."/>
        </authorList>
    </citation>
    <scope>NUCLEOTIDE SEQUENCE</scope>
    <source>
        <strain evidence="3">211/11P</strain>
    </source>
</reference>
<feature type="domain" description="FHA" evidence="2">
    <location>
        <begin position="365"/>
        <end position="426"/>
    </location>
</feature>
<dbReference type="Proteomes" id="UP001055712">
    <property type="component" value="Unassembled WGS sequence"/>
</dbReference>
<reference evidence="3" key="2">
    <citation type="submission" date="2020-11" db="EMBL/GenBank/DDBJ databases">
        <authorList>
            <person name="Cecchin M."/>
            <person name="Marcolungo L."/>
            <person name="Rossato M."/>
            <person name="Girolomoni L."/>
            <person name="Cosentino E."/>
            <person name="Cuine S."/>
            <person name="Li-Beisson Y."/>
            <person name="Delledonne M."/>
            <person name="Ballottari M."/>
        </authorList>
    </citation>
    <scope>NUCLEOTIDE SEQUENCE</scope>
    <source>
        <strain evidence="3">211/11P</strain>
        <tissue evidence="3">Whole cell</tissue>
    </source>
</reference>
<dbReference type="SUPFAM" id="SSF49879">
    <property type="entry name" value="SMAD/FHA domain"/>
    <property type="match status" value="1"/>
</dbReference>
<dbReference type="GO" id="GO:0002151">
    <property type="term" value="F:G-quadruplex RNA binding"/>
    <property type="evidence" value="ECO:0007669"/>
    <property type="project" value="InterPro"/>
</dbReference>
<comment type="caution">
    <text evidence="3">The sequence shown here is derived from an EMBL/GenBank/DDBJ whole genome shotgun (WGS) entry which is preliminary data.</text>
</comment>
<dbReference type="InterPro" id="IPR037912">
    <property type="entry name" value="MCRS1"/>
</dbReference>
<dbReference type="InterPro" id="IPR000253">
    <property type="entry name" value="FHA_dom"/>
</dbReference>
<dbReference type="Gene3D" id="2.60.200.20">
    <property type="match status" value="1"/>
</dbReference>
<organism evidence="3 4">
    <name type="scientific">Chlorella vulgaris</name>
    <name type="common">Green alga</name>
    <dbReference type="NCBI Taxonomy" id="3077"/>
    <lineage>
        <taxon>Eukaryota</taxon>
        <taxon>Viridiplantae</taxon>
        <taxon>Chlorophyta</taxon>
        <taxon>core chlorophytes</taxon>
        <taxon>Trebouxiophyceae</taxon>
        <taxon>Chlorellales</taxon>
        <taxon>Chlorellaceae</taxon>
        <taxon>Chlorella clade</taxon>
        <taxon>Chlorella</taxon>
    </lineage>
</organism>
<dbReference type="Pfam" id="PF00498">
    <property type="entry name" value="FHA"/>
    <property type="match status" value="1"/>
</dbReference>
<dbReference type="InterPro" id="IPR008984">
    <property type="entry name" value="SMAD_FHA_dom_sf"/>
</dbReference>
<proteinExistence type="predicted"/>
<accession>A0A9D4YUE6</accession>
<evidence type="ECO:0000313" key="3">
    <source>
        <dbReference type="EMBL" id="KAI3426858.1"/>
    </source>
</evidence>
<dbReference type="GO" id="GO:0044545">
    <property type="term" value="C:NSL complex"/>
    <property type="evidence" value="ECO:0007669"/>
    <property type="project" value="TreeGrafter"/>
</dbReference>
<evidence type="ECO:0000259" key="2">
    <source>
        <dbReference type="PROSITE" id="PS50006"/>
    </source>
</evidence>
<evidence type="ECO:0000313" key="4">
    <source>
        <dbReference type="Proteomes" id="UP001055712"/>
    </source>
</evidence>
<feature type="compositionally biased region" description="Basic and acidic residues" evidence="1">
    <location>
        <begin position="9"/>
        <end position="21"/>
    </location>
</feature>
<protein>
    <recommendedName>
        <fullName evidence="2">FHA domain-containing protein</fullName>
    </recommendedName>
</protein>
<dbReference type="EMBL" id="SIDB01000010">
    <property type="protein sequence ID" value="KAI3426858.1"/>
    <property type="molecule type" value="Genomic_DNA"/>
</dbReference>
<dbReference type="PANTHER" id="PTHR13233">
    <property type="entry name" value="MICROSPHERULE PROTEIN 1"/>
    <property type="match status" value="1"/>
</dbReference>
<dbReference type="GO" id="GO:0045944">
    <property type="term" value="P:positive regulation of transcription by RNA polymerase II"/>
    <property type="evidence" value="ECO:0007669"/>
    <property type="project" value="TreeGrafter"/>
</dbReference>
<gene>
    <name evidence="3" type="ORF">D9Q98_006804</name>
</gene>
<dbReference type="GO" id="GO:0031011">
    <property type="term" value="C:Ino80 complex"/>
    <property type="evidence" value="ECO:0007669"/>
    <property type="project" value="InterPro"/>
</dbReference>
<keyword evidence="4" id="KW-1185">Reference proteome</keyword>
<dbReference type="OrthoDB" id="515769at2759"/>
<dbReference type="PROSITE" id="PS50006">
    <property type="entry name" value="FHA_DOMAIN"/>
    <property type="match status" value="1"/>
</dbReference>